<evidence type="ECO:0000313" key="11">
    <source>
        <dbReference type="Proteomes" id="UP000694520"/>
    </source>
</evidence>
<dbReference type="CDD" id="cd00051">
    <property type="entry name" value="EFh"/>
    <property type="match status" value="2"/>
</dbReference>
<dbReference type="GeneTree" id="ENSGT00940000153541"/>
<feature type="compositionally biased region" description="Basic and acidic residues" evidence="8">
    <location>
        <begin position="217"/>
        <end position="242"/>
    </location>
</feature>
<dbReference type="GO" id="GO:0005509">
    <property type="term" value="F:calcium ion binding"/>
    <property type="evidence" value="ECO:0007669"/>
    <property type="project" value="InterPro"/>
</dbReference>
<dbReference type="PROSITE" id="PS00018">
    <property type="entry name" value="EF_HAND_1"/>
    <property type="match status" value="2"/>
</dbReference>
<comment type="similarity">
    <text evidence="6">Belongs to the troponin C family.</text>
</comment>
<protein>
    <recommendedName>
        <fullName evidence="7">Troponin C, skeletal muscle</fullName>
    </recommendedName>
</protein>
<dbReference type="Ensembl" id="ENSBGRT00000034431.1">
    <property type="protein sequence ID" value="ENSBGRP00000029739.1"/>
    <property type="gene ID" value="ENSBGRG00000018732.1"/>
</dbReference>
<reference evidence="10" key="3">
    <citation type="submission" date="2025-09" db="UniProtKB">
        <authorList>
            <consortium name="Ensembl"/>
        </authorList>
    </citation>
    <scope>IDENTIFICATION</scope>
</reference>
<evidence type="ECO:0000256" key="2">
    <source>
        <dbReference type="ARBA" id="ARBA00022737"/>
    </source>
</evidence>
<evidence type="ECO:0000259" key="9">
    <source>
        <dbReference type="PROSITE" id="PS50222"/>
    </source>
</evidence>
<name>A0A8B9Y1B4_BOSMU</name>
<accession>A0A8B9Y1B4</accession>
<feature type="region of interest" description="Disordered" evidence="8">
    <location>
        <begin position="217"/>
        <end position="262"/>
    </location>
</feature>
<dbReference type="InterPro" id="IPR011992">
    <property type="entry name" value="EF-hand-dom_pair"/>
</dbReference>
<evidence type="ECO:0000256" key="7">
    <source>
        <dbReference type="ARBA" id="ARBA00044117"/>
    </source>
</evidence>
<feature type="compositionally biased region" description="Gly residues" evidence="8">
    <location>
        <begin position="161"/>
        <end position="179"/>
    </location>
</feature>
<dbReference type="PANTHER" id="PTHR23048">
    <property type="entry name" value="MYOSIN LIGHT CHAIN 1, 3"/>
    <property type="match status" value="1"/>
</dbReference>
<reference evidence="10" key="1">
    <citation type="submission" date="2019-05" db="EMBL/GenBank/DDBJ databases">
        <authorList>
            <person name="Zhang S."/>
            <person name="Liu J."/>
        </authorList>
    </citation>
    <scope>NUCLEOTIDE SEQUENCE [LARGE SCALE GENOMIC DNA]</scope>
</reference>
<organism evidence="10 11">
    <name type="scientific">Bos mutus grunniens</name>
    <name type="common">Wild yak</name>
    <name type="synonym">Bos grunniens</name>
    <dbReference type="NCBI Taxonomy" id="30521"/>
    <lineage>
        <taxon>Eukaryota</taxon>
        <taxon>Metazoa</taxon>
        <taxon>Chordata</taxon>
        <taxon>Craniata</taxon>
        <taxon>Vertebrata</taxon>
        <taxon>Euteleostomi</taxon>
        <taxon>Mammalia</taxon>
        <taxon>Eutheria</taxon>
        <taxon>Laurasiatheria</taxon>
        <taxon>Artiodactyla</taxon>
        <taxon>Ruminantia</taxon>
        <taxon>Pecora</taxon>
        <taxon>Bovidae</taxon>
        <taxon>Bovinae</taxon>
        <taxon>Bos</taxon>
    </lineage>
</organism>
<comment type="function">
    <text evidence="5">Troponin is the central regulatory protein of striated muscle contraction. Tn consists of three components: Tn-I which is the inhibitor of actomyosin ATPase, Tn-T which contains the binding site for tropomyosin and Tn-C. The binding of calcium to Tn-C abolishes the inhibitory action of Tn on actin filaments.</text>
</comment>
<dbReference type="Gene3D" id="1.10.238.10">
    <property type="entry name" value="EF-hand"/>
    <property type="match status" value="2"/>
</dbReference>
<evidence type="ECO:0000256" key="4">
    <source>
        <dbReference type="ARBA" id="ARBA00023179"/>
    </source>
</evidence>
<feature type="compositionally biased region" description="Gly residues" evidence="8">
    <location>
        <begin position="245"/>
        <end position="254"/>
    </location>
</feature>
<evidence type="ECO:0000256" key="8">
    <source>
        <dbReference type="SAM" id="MobiDB-lite"/>
    </source>
</evidence>
<evidence type="ECO:0000256" key="6">
    <source>
        <dbReference type="ARBA" id="ARBA00038202"/>
    </source>
</evidence>
<evidence type="ECO:0000313" key="10">
    <source>
        <dbReference type="Ensembl" id="ENSBGRP00000029739.1"/>
    </source>
</evidence>
<keyword evidence="2" id="KW-0677">Repeat</keyword>
<dbReference type="AlphaFoldDB" id="A0A8B9Y1B4"/>
<dbReference type="PROSITE" id="PS50222">
    <property type="entry name" value="EF_HAND_2"/>
    <property type="match status" value="3"/>
</dbReference>
<dbReference type="PANTHER" id="PTHR23048:SF57">
    <property type="entry name" value="TROPONIN C2, FAST SKELETAL TYPE"/>
    <property type="match status" value="1"/>
</dbReference>
<dbReference type="InterPro" id="IPR002048">
    <property type="entry name" value="EF_hand_dom"/>
</dbReference>
<dbReference type="FunFam" id="1.10.238.10:FF:000107">
    <property type="entry name" value="Troponin C, skeletal muscle"/>
    <property type="match status" value="1"/>
</dbReference>
<reference evidence="10" key="2">
    <citation type="submission" date="2025-08" db="UniProtKB">
        <authorList>
            <consortium name="Ensembl"/>
        </authorList>
    </citation>
    <scope>IDENTIFICATION</scope>
</reference>
<dbReference type="InterPro" id="IPR050230">
    <property type="entry name" value="CALM/Myosin/TropC-like"/>
</dbReference>
<evidence type="ECO:0000256" key="3">
    <source>
        <dbReference type="ARBA" id="ARBA00022837"/>
    </source>
</evidence>
<dbReference type="Proteomes" id="UP000694520">
    <property type="component" value="Chromosome 12"/>
</dbReference>
<dbReference type="SMART" id="SM00054">
    <property type="entry name" value="EFh"/>
    <property type="match status" value="3"/>
</dbReference>
<dbReference type="Pfam" id="PF13499">
    <property type="entry name" value="EF-hand_7"/>
    <property type="match status" value="2"/>
</dbReference>
<dbReference type="GO" id="GO:0016460">
    <property type="term" value="C:myosin II complex"/>
    <property type="evidence" value="ECO:0007669"/>
    <property type="project" value="TreeGrafter"/>
</dbReference>
<feature type="region of interest" description="Disordered" evidence="8">
    <location>
        <begin position="144"/>
        <end position="184"/>
    </location>
</feature>
<feature type="domain" description="EF-hand" evidence="9">
    <location>
        <begin position="48"/>
        <end position="83"/>
    </location>
</feature>
<feature type="domain" description="EF-hand" evidence="9">
    <location>
        <begin position="84"/>
        <end position="119"/>
    </location>
</feature>
<keyword evidence="1" id="KW-0479">Metal-binding</keyword>
<dbReference type="InterPro" id="IPR018247">
    <property type="entry name" value="EF_Hand_1_Ca_BS"/>
</dbReference>
<proteinExistence type="inferred from homology"/>
<keyword evidence="11" id="KW-1185">Reference proteome</keyword>
<sequence>MIAGEWGWAGWLLGGGVPGNLESGQAGRQYVDVRLTVSPGSLQPSALLALAEFKAAFDMFDADGGGDISVKELGTVMRMLGQTPTKEELDAIIEEVDEDGSGTIDFEEFLVMMVRQMKEDAKGKTEEELAECFRIFDRCVGGPGSSQGAEQSEYGPQGRKVLGGGGADGGAGGGRGAGGSHLRALSAPLPAPALHSRRNADGYIDAEELAEIFRASGEHVTDEELESLMKDGDKNNDGRIDFDGEGLGRAGTGARGRERPPP</sequence>
<evidence type="ECO:0000256" key="1">
    <source>
        <dbReference type="ARBA" id="ARBA00022723"/>
    </source>
</evidence>
<feature type="domain" description="EF-hand" evidence="9">
    <location>
        <begin position="198"/>
        <end position="219"/>
    </location>
</feature>
<keyword evidence="3" id="KW-0106">Calcium</keyword>
<evidence type="ECO:0000256" key="5">
    <source>
        <dbReference type="ARBA" id="ARBA00037722"/>
    </source>
</evidence>
<gene>
    <name evidence="10" type="primary">TNNC2</name>
</gene>
<keyword evidence="4" id="KW-0514">Muscle protein</keyword>
<dbReference type="SUPFAM" id="SSF47473">
    <property type="entry name" value="EF-hand"/>
    <property type="match status" value="2"/>
</dbReference>